<sequence length="110" mass="12036">MLPSSHWLAVPSILDAYWTRGLCQTHAIGSREPPAPIGRNRHRKEPHEESEVEGAIGVKQGTRLGNQTNNLSITSCLRVLSNAGLGSMKECSDSIACFLLLLFVLTVFPH</sequence>
<protein>
    <submittedName>
        <fullName evidence="2">Uncharacterized protein</fullName>
    </submittedName>
</protein>
<evidence type="ECO:0000313" key="2">
    <source>
        <dbReference type="EMBL" id="TNN52610.1"/>
    </source>
</evidence>
<dbReference type="Proteomes" id="UP000314294">
    <property type="component" value="Unassembled WGS sequence"/>
</dbReference>
<name>A0A4Z2GH34_9TELE</name>
<accession>A0A4Z2GH34</accession>
<evidence type="ECO:0000256" key="1">
    <source>
        <dbReference type="SAM" id="MobiDB-lite"/>
    </source>
</evidence>
<dbReference type="AlphaFoldDB" id="A0A4Z2GH34"/>
<comment type="caution">
    <text evidence="2">The sequence shown here is derived from an EMBL/GenBank/DDBJ whole genome shotgun (WGS) entry which is preliminary data.</text>
</comment>
<feature type="region of interest" description="Disordered" evidence="1">
    <location>
        <begin position="29"/>
        <end position="57"/>
    </location>
</feature>
<dbReference type="EMBL" id="SRLO01000541">
    <property type="protein sequence ID" value="TNN52610.1"/>
    <property type="molecule type" value="Genomic_DNA"/>
</dbReference>
<gene>
    <name evidence="2" type="ORF">EYF80_037188</name>
</gene>
<organism evidence="2 3">
    <name type="scientific">Liparis tanakae</name>
    <name type="common">Tanaka's snailfish</name>
    <dbReference type="NCBI Taxonomy" id="230148"/>
    <lineage>
        <taxon>Eukaryota</taxon>
        <taxon>Metazoa</taxon>
        <taxon>Chordata</taxon>
        <taxon>Craniata</taxon>
        <taxon>Vertebrata</taxon>
        <taxon>Euteleostomi</taxon>
        <taxon>Actinopterygii</taxon>
        <taxon>Neopterygii</taxon>
        <taxon>Teleostei</taxon>
        <taxon>Neoteleostei</taxon>
        <taxon>Acanthomorphata</taxon>
        <taxon>Eupercaria</taxon>
        <taxon>Perciformes</taxon>
        <taxon>Cottioidei</taxon>
        <taxon>Cottales</taxon>
        <taxon>Liparidae</taxon>
        <taxon>Liparis</taxon>
    </lineage>
</organism>
<proteinExistence type="predicted"/>
<reference evidence="2 3" key="1">
    <citation type="submission" date="2019-03" db="EMBL/GenBank/DDBJ databases">
        <title>First draft genome of Liparis tanakae, snailfish: a comprehensive survey of snailfish specific genes.</title>
        <authorList>
            <person name="Kim W."/>
            <person name="Song I."/>
            <person name="Jeong J.-H."/>
            <person name="Kim D."/>
            <person name="Kim S."/>
            <person name="Ryu S."/>
            <person name="Song J.Y."/>
            <person name="Lee S.K."/>
        </authorList>
    </citation>
    <scope>NUCLEOTIDE SEQUENCE [LARGE SCALE GENOMIC DNA]</scope>
    <source>
        <tissue evidence="2">Muscle</tissue>
    </source>
</reference>
<evidence type="ECO:0000313" key="3">
    <source>
        <dbReference type="Proteomes" id="UP000314294"/>
    </source>
</evidence>
<keyword evidence="3" id="KW-1185">Reference proteome</keyword>